<comment type="caution">
    <text evidence="3">The sequence shown here is derived from an EMBL/GenBank/DDBJ whole genome shotgun (WGS) entry which is preliminary data.</text>
</comment>
<dbReference type="PANTHER" id="PTHR43625">
    <property type="entry name" value="AFLATOXIN B1 ALDEHYDE REDUCTASE"/>
    <property type="match status" value="1"/>
</dbReference>
<dbReference type="Pfam" id="PF00248">
    <property type="entry name" value="Aldo_ket_red"/>
    <property type="match status" value="1"/>
</dbReference>
<dbReference type="Proteomes" id="UP000233469">
    <property type="component" value="Unassembled WGS sequence"/>
</dbReference>
<accession>A0A2N1N2F4</accession>
<dbReference type="InterPro" id="IPR023210">
    <property type="entry name" value="NADP_OxRdtase_dom"/>
</dbReference>
<name>A0A2N1N2F4_9GLOM</name>
<organism evidence="3 4">
    <name type="scientific">Rhizophagus irregularis</name>
    <dbReference type="NCBI Taxonomy" id="588596"/>
    <lineage>
        <taxon>Eukaryota</taxon>
        <taxon>Fungi</taxon>
        <taxon>Fungi incertae sedis</taxon>
        <taxon>Mucoromycota</taxon>
        <taxon>Glomeromycotina</taxon>
        <taxon>Glomeromycetes</taxon>
        <taxon>Glomerales</taxon>
        <taxon>Glomeraceae</taxon>
        <taxon>Rhizophagus</taxon>
    </lineage>
</organism>
<dbReference type="GO" id="GO:0016491">
    <property type="term" value="F:oxidoreductase activity"/>
    <property type="evidence" value="ECO:0007669"/>
    <property type="project" value="UniProtKB-KW"/>
</dbReference>
<evidence type="ECO:0000259" key="2">
    <source>
        <dbReference type="Pfam" id="PF00248"/>
    </source>
</evidence>
<dbReference type="Gene3D" id="3.20.20.100">
    <property type="entry name" value="NADP-dependent oxidoreductase domain"/>
    <property type="match status" value="1"/>
</dbReference>
<dbReference type="InterPro" id="IPR036812">
    <property type="entry name" value="NAD(P)_OxRdtase_dom_sf"/>
</dbReference>
<dbReference type="GO" id="GO:0005737">
    <property type="term" value="C:cytoplasm"/>
    <property type="evidence" value="ECO:0007669"/>
    <property type="project" value="TreeGrafter"/>
</dbReference>
<reference evidence="3 4" key="2">
    <citation type="submission" date="2017-10" db="EMBL/GenBank/DDBJ databases">
        <title>Extensive intraspecific genome diversity in a model arbuscular mycorrhizal fungus.</title>
        <authorList>
            <person name="Chen E.C.H."/>
            <person name="Morin E."/>
            <person name="Baudet D."/>
            <person name="Noel J."/>
            <person name="Ndikumana S."/>
            <person name="Charron P."/>
            <person name="St-Onge C."/>
            <person name="Giorgi J."/>
            <person name="Grigoriev I.V."/>
            <person name="Roux C."/>
            <person name="Martin F.M."/>
            <person name="Corradi N."/>
        </authorList>
    </citation>
    <scope>NUCLEOTIDE SEQUENCE [LARGE SCALE GENOMIC DNA]</scope>
    <source>
        <strain evidence="3 4">C2</strain>
    </source>
</reference>
<protein>
    <recommendedName>
        <fullName evidence="2">NADP-dependent oxidoreductase domain-containing protein</fullName>
    </recommendedName>
</protein>
<dbReference type="EMBL" id="LLXL01000887">
    <property type="protein sequence ID" value="PKK68056.1"/>
    <property type="molecule type" value="Genomic_DNA"/>
</dbReference>
<keyword evidence="1" id="KW-0560">Oxidoreductase</keyword>
<dbReference type="VEuPathDB" id="FungiDB:FUN_022054"/>
<evidence type="ECO:0000256" key="1">
    <source>
        <dbReference type="ARBA" id="ARBA00023002"/>
    </source>
</evidence>
<dbReference type="PANTHER" id="PTHR43625:SF40">
    <property type="entry name" value="ALDO-KETO REDUCTASE YAKC [NADP(+)]"/>
    <property type="match status" value="1"/>
</dbReference>
<dbReference type="VEuPathDB" id="FungiDB:RhiirFUN_025984"/>
<dbReference type="AlphaFoldDB" id="A0A2N1N2F4"/>
<evidence type="ECO:0000313" key="3">
    <source>
        <dbReference type="EMBL" id="PKK68056.1"/>
    </source>
</evidence>
<feature type="domain" description="NADP-dependent oxidoreductase" evidence="2">
    <location>
        <begin position="110"/>
        <end position="153"/>
    </location>
</feature>
<evidence type="ECO:0000313" key="4">
    <source>
        <dbReference type="Proteomes" id="UP000233469"/>
    </source>
</evidence>
<dbReference type="SUPFAM" id="SSF51430">
    <property type="entry name" value="NAD(P)-linked oxidoreductase"/>
    <property type="match status" value="1"/>
</dbReference>
<dbReference type="VEuPathDB" id="FungiDB:RhiirA1_473320"/>
<dbReference type="InterPro" id="IPR050791">
    <property type="entry name" value="Aldo-Keto_reductase"/>
</dbReference>
<gene>
    <name evidence="3" type="ORF">RhiirC2_713671</name>
</gene>
<sequence length="162" mass="18604">MANRILDFFNDNKVVDEYNNNYNDDDDNDDDGESSKREKSIQIFVKNYQPLTRNPYVKDSQSKDDVDESEVLLNSTDIYGNETTNEILLSKVRNEVFLSFSKFGIANSEFKDTVGNLAELVKEGKIKYIGLSECSAETLRRAYKVYPIVEVQGDNKNFGNWI</sequence>
<proteinExistence type="predicted"/>
<reference evidence="3 4" key="1">
    <citation type="submission" date="2016-04" db="EMBL/GenBank/DDBJ databases">
        <title>Genome analyses suggest a sexual origin of heterokaryosis in a supposedly ancient asexual fungus.</title>
        <authorList>
            <person name="Ropars J."/>
            <person name="Sedzielewska K."/>
            <person name="Noel J."/>
            <person name="Charron P."/>
            <person name="Farinelli L."/>
            <person name="Marton T."/>
            <person name="Kruger M."/>
            <person name="Pelin A."/>
            <person name="Brachmann A."/>
            <person name="Corradi N."/>
        </authorList>
    </citation>
    <scope>NUCLEOTIDE SEQUENCE [LARGE SCALE GENOMIC DNA]</scope>
    <source>
        <strain evidence="3 4">C2</strain>
    </source>
</reference>